<evidence type="ECO:0008006" key="3">
    <source>
        <dbReference type="Google" id="ProtNLM"/>
    </source>
</evidence>
<reference evidence="1 2" key="1">
    <citation type="submission" date="2018-06" db="EMBL/GenBank/DDBJ databases">
        <authorList>
            <consortium name="Pathogen Informatics"/>
            <person name="Doyle S."/>
        </authorList>
    </citation>
    <scope>NUCLEOTIDE SEQUENCE [LARGE SCALE GENOMIC DNA]</scope>
    <source>
        <strain evidence="1 2">NCTC13456</strain>
    </source>
</reference>
<name>A0A376G2F2_9FLAO</name>
<accession>A0A376G2F2</accession>
<dbReference type="Pfam" id="PF14066">
    <property type="entry name" value="DUF4256"/>
    <property type="match status" value="1"/>
</dbReference>
<gene>
    <name evidence="1" type="ORF">NCTC13456_01204</name>
</gene>
<dbReference type="InterPro" id="IPR025352">
    <property type="entry name" value="DUF4256"/>
</dbReference>
<dbReference type="Proteomes" id="UP000254737">
    <property type="component" value="Unassembled WGS sequence"/>
</dbReference>
<dbReference type="RefSeq" id="WP_038334104.1">
    <property type="nucleotide sequence ID" value="NZ_JSYQ01000010.1"/>
</dbReference>
<evidence type="ECO:0000313" key="2">
    <source>
        <dbReference type="Proteomes" id="UP000254737"/>
    </source>
</evidence>
<sequence length="186" mass="21948">MTKKELTPAEQNNCIQILKERFEKNMHRHQDLDWQKIEERIINQPEKIWSLHQMEITGGEPDVIFYNDKTDEYYFVDCSAESPKERRSLAYDYEGQTSRKEHQPKNNAIDVAKSMKIELLTEEEYRLLQAVEIVDQKTSSWLKTPEKIRELGGSLFGDYRYGTVFIYHNGAQSYYAARGFRGILKV</sequence>
<dbReference type="STRING" id="343874.GCA_000805695_00361"/>
<dbReference type="EMBL" id="UFXS01000001">
    <property type="protein sequence ID" value="STD54799.1"/>
    <property type="molecule type" value="Genomic_DNA"/>
</dbReference>
<organism evidence="1 2">
    <name type="scientific">Empedobacter falsenii</name>
    <dbReference type="NCBI Taxonomy" id="343874"/>
    <lineage>
        <taxon>Bacteria</taxon>
        <taxon>Pseudomonadati</taxon>
        <taxon>Bacteroidota</taxon>
        <taxon>Flavobacteriia</taxon>
        <taxon>Flavobacteriales</taxon>
        <taxon>Weeksellaceae</taxon>
        <taxon>Empedobacter</taxon>
    </lineage>
</organism>
<dbReference type="OrthoDB" id="8442276at2"/>
<dbReference type="AlphaFoldDB" id="A0A376G2F2"/>
<proteinExistence type="predicted"/>
<protein>
    <recommendedName>
        <fullName evidence="3">DUF4256 domain-containing protein</fullName>
    </recommendedName>
</protein>
<evidence type="ECO:0000313" key="1">
    <source>
        <dbReference type="EMBL" id="STD54799.1"/>
    </source>
</evidence>